<dbReference type="InterPro" id="IPR051504">
    <property type="entry name" value="Plant_metabolite_acyltrans"/>
</dbReference>
<dbReference type="AlphaFoldDB" id="A0A8T1ZUW8"/>
<evidence type="ECO:0000256" key="2">
    <source>
        <dbReference type="ARBA" id="ARBA00023315"/>
    </source>
</evidence>
<accession>A0A8T1ZUW8</accession>
<dbReference type="PANTHER" id="PTHR31625">
    <property type="match status" value="1"/>
</dbReference>
<name>A0A8T1ZUW8_ARASU</name>
<keyword evidence="1 4" id="KW-0808">Transferase</keyword>
<organism evidence="4 5">
    <name type="scientific">Arabidopsis suecica</name>
    <name type="common">Swedish thale-cress</name>
    <name type="synonym">Cardaminopsis suecica</name>
    <dbReference type="NCBI Taxonomy" id="45249"/>
    <lineage>
        <taxon>Eukaryota</taxon>
        <taxon>Viridiplantae</taxon>
        <taxon>Streptophyta</taxon>
        <taxon>Embryophyta</taxon>
        <taxon>Tracheophyta</taxon>
        <taxon>Spermatophyta</taxon>
        <taxon>Magnoliopsida</taxon>
        <taxon>eudicotyledons</taxon>
        <taxon>Gunneridae</taxon>
        <taxon>Pentapetalae</taxon>
        <taxon>rosids</taxon>
        <taxon>malvids</taxon>
        <taxon>Brassicales</taxon>
        <taxon>Brassicaceae</taxon>
        <taxon>Camelineae</taxon>
        <taxon>Arabidopsis</taxon>
    </lineage>
</organism>
<evidence type="ECO:0000313" key="5">
    <source>
        <dbReference type="Proteomes" id="UP000694251"/>
    </source>
</evidence>
<reference evidence="4 5" key="1">
    <citation type="submission" date="2020-12" db="EMBL/GenBank/DDBJ databases">
        <title>Concerted genomic and epigenomic changes stabilize Arabidopsis allopolyploids.</title>
        <authorList>
            <person name="Chen Z."/>
        </authorList>
    </citation>
    <scope>NUCLEOTIDE SEQUENCE [LARGE SCALE GENOMIC DNA]</scope>
    <source>
        <strain evidence="4">As9502</strain>
        <tissue evidence="4">Leaf</tissue>
    </source>
</reference>
<gene>
    <name evidence="4" type="ORF">ISN44_As10g008480</name>
</gene>
<protein>
    <submittedName>
        <fullName evidence="4">Transferase</fullName>
    </submittedName>
</protein>
<keyword evidence="3" id="KW-0175">Coiled coil</keyword>
<proteinExistence type="predicted"/>
<evidence type="ECO:0000256" key="1">
    <source>
        <dbReference type="ARBA" id="ARBA00022679"/>
    </source>
</evidence>
<comment type="caution">
    <text evidence="4">The sequence shown here is derived from an EMBL/GenBank/DDBJ whole genome shotgun (WGS) entry which is preliminary data.</text>
</comment>
<evidence type="ECO:0000313" key="4">
    <source>
        <dbReference type="EMBL" id="KAG7564085.1"/>
    </source>
</evidence>
<dbReference type="EMBL" id="JAEFBJ010000010">
    <property type="protein sequence ID" value="KAG7564085.1"/>
    <property type="molecule type" value="Genomic_DNA"/>
</dbReference>
<feature type="coiled-coil region" evidence="3">
    <location>
        <begin position="247"/>
        <end position="274"/>
    </location>
</feature>
<sequence>MALKIIKISRISPATDSSRDSVDPLVLPLTFFDLRWVRSHPTQQVIFYKLFKSSREFFYSVILPRLEFSLSLVLHHYIPYAGHLTWDLQNPKPHIVVFGHDTVSLTVAESDADFLFISSKGLRPQSELRVLVPELSVSCDSTSLYSLQITLFPNQGFCIGLAEHHVVKDGVGSIMFIKSWAHICKLLGHRTLTLPCLPKDLTPILDRTLINVPPGLESKIMQSMWYFSDEKDGKRTLRPPPTGDVSNDLVRITLQLTQEKVKNLKEQAKRESARSLHDLYLSTFVVTTAYLWSCLVKTRGDSEERPVLFMYAADFRNRLDPPVPERYFGNCVFPIGCFGYKAKPFLGRDGFIKAVEILGDSVKSLGSQGIKTLCELYIDGTKQVKPGTQVDSVSGSNRTGVYGSDFGWGKPVNHELVSIDRYTAFTISERRDEIGGAEIGLCLKKSEMDTFLSLFNYGLDIIVSRI</sequence>
<dbReference type="OrthoDB" id="1862401at2759"/>
<keyword evidence="2" id="KW-0012">Acyltransferase</keyword>
<keyword evidence="5" id="KW-1185">Reference proteome</keyword>
<dbReference type="Proteomes" id="UP000694251">
    <property type="component" value="Chromosome 10"/>
</dbReference>
<dbReference type="Pfam" id="PF02458">
    <property type="entry name" value="Transferase"/>
    <property type="match status" value="1"/>
</dbReference>
<dbReference type="GO" id="GO:0016747">
    <property type="term" value="F:acyltransferase activity, transferring groups other than amino-acyl groups"/>
    <property type="evidence" value="ECO:0007669"/>
    <property type="project" value="UniProtKB-ARBA"/>
</dbReference>
<evidence type="ECO:0000256" key="3">
    <source>
        <dbReference type="SAM" id="Coils"/>
    </source>
</evidence>